<feature type="region of interest" description="Disordered" evidence="1">
    <location>
        <begin position="54"/>
        <end position="81"/>
    </location>
</feature>
<dbReference type="RefSeq" id="WP_169924109.1">
    <property type="nucleotide sequence ID" value="NZ_AP014936.1"/>
</dbReference>
<feature type="region of interest" description="Disordered" evidence="1">
    <location>
        <begin position="18"/>
        <end position="38"/>
    </location>
</feature>
<sequence length="81" mass="8618">MKRAEAWLGLIALVLGGPADAGDARRPPKDAVAPPAEASPSLDLLEFLGSWETATGPWDESLPDREPRADGARGSKETHRD</sequence>
<name>A0A1B4V7C1_9GAMM</name>
<accession>A0A1B4V7C1</accession>
<dbReference type="AlphaFoldDB" id="A0A1B4V7C1"/>
<keyword evidence="3" id="KW-1185">Reference proteome</keyword>
<feature type="compositionally biased region" description="Basic and acidic residues" evidence="1">
    <location>
        <begin position="62"/>
        <end position="81"/>
    </location>
</feature>
<protein>
    <submittedName>
        <fullName evidence="2">Uncharacterized protein</fullName>
    </submittedName>
</protein>
<dbReference type="Proteomes" id="UP000218899">
    <property type="component" value="Chromosome"/>
</dbReference>
<gene>
    <name evidence="2" type="ORF">SVA_2807</name>
</gene>
<dbReference type="KEGG" id="sva:SVA_2807"/>
<organism evidence="2 3">
    <name type="scientific">Sulfurifustis variabilis</name>
    <dbReference type="NCBI Taxonomy" id="1675686"/>
    <lineage>
        <taxon>Bacteria</taxon>
        <taxon>Pseudomonadati</taxon>
        <taxon>Pseudomonadota</taxon>
        <taxon>Gammaproteobacteria</taxon>
        <taxon>Acidiferrobacterales</taxon>
        <taxon>Acidiferrobacteraceae</taxon>
        <taxon>Sulfurifustis</taxon>
    </lineage>
</organism>
<reference evidence="2 3" key="1">
    <citation type="submission" date="2015-08" db="EMBL/GenBank/DDBJ databases">
        <title>Complete genome sequence of Sulfurifustis variabilis.</title>
        <authorList>
            <person name="Miura A."/>
            <person name="Kojima H."/>
            <person name="Fukui M."/>
        </authorList>
    </citation>
    <scope>NUCLEOTIDE SEQUENCE [LARGE SCALE GENOMIC DNA]</scope>
    <source>
        <strain evidence="3">skN76</strain>
    </source>
</reference>
<evidence type="ECO:0000313" key="3">
    <source>
        <dbReference type="Proteomes" id="UP000218899"/>
    </source>
</evidence>
<dbReference type="EMBL" id="AP014936">
    <property type="protein sequence ID" value="BAU49355.1"/>
    <property type="molecule type" value="Genomic_DNA"/>
</dbReference>
<evidence type="ECO:0000256" key="1">
    <source>
        <dbReference type="SAM" id="MobiDB-lite"/>
    </source>
</evidence>
<evidence type="ECO:0000313" key="2">
    <source>
        <dbReference type="EMBL" id="BAU49355.1"/>
    </source>
</evidence>
<proteinExistence type="predicted"/>